<proteinExistence type="predicted"/>
<gene>
    <name evidence="2" type="ORF">DBV15_11820</name>
</gene>
<organism evidence="2 3">
    <name type="scientific">Temnothorax longispinosus</name>
    <dbReference type="NCBI Taxonomy" id="300112"/>
    <lineage>
        <taxon>Eukaryota</taxon>
        <taxon>Metazoa</taxon>
        <taxon>Ecdysozoa</taxon>
        <taxon>Arthropoda</taxon>
        <taxon>Hexapoda</taxon>
        <taxon>Insecta</taxon>
        <taxon>Pterygota</taxon>
        <taxon>Neoptera</taxon>
        <taxon>Endopterygota</taxon>
        <taxon>Hymenoptera</taxon>
        <taxon>Apocrita</taxon>
        <taxon>Aculeata</taxon>
        <taxon>Formicoidea</taxon>
        <taxon>Formicidae</taxon>
        <taxon>Myrmicinae</taxon>
        <taxon>Temnothorax</taxon>
    </lineage>
</organism>
<dbReference type="InterPro" id="IPR049012">
    <property type="entry name" value="Mutator_transp_dom"/>
</dbReference>
<reference evidence="2 3" key="1">
    <citation type="journal article" date="2019" name="Philos. Trans. R. Soc. Lond., B, Biol. Sci.">
        <title>Ant behaviour and brain gene expression of defending hosts depend on the ecological success of the intruding social parasite.</title>
        <authorList>
            <person name="Kaur R."/>
            <person name="Stoldt M."/>
            <person name="Jongepier E."/>
            <person name="Feldmeyer B."/>
            <person name="Menzel F."/>
            <person name="Bornberg-Bauer E."/>
            <person name="Foitzik S."/>
        </authorList>
    </citation>
    <scope>NUCLEOTIDE SEQUENCE [LARGE SCALE GENOMIC DNA]</scope>
    <source>
        <tissue evidence="2">Whole body</tissue>
    </source>
</reference>
<feature type="domain" description="Mutator-like transposase" evidence="1">
    <location>
        <begin position="45"/>
        <end position="182"/>
    </location>
</feature>
<name>A0A4S2JS22_9HYME</name>
<sequence length="190" mass="21261">MSVVRYKGRLMKEKVLKKRLKALAAMSEAKKKKKSCQEDNHLCVGRRIVEVSELAKNLTCCYCEKDLSLKNVVNERRLGLNSILKVRCRDCSTFTDVATGKIHTSKDNSKHSDVNTKIVLGAVYAGVGCSGVNKILACMNIPSITPNLFKKYEREVGPAIEEAAKESCKQAAKEERRLIIENVEKLCQEL</sequence>
<dbReference type="Proteomes" id="UP000310200">
    <property type="component" value="Unassembled WGS sequence"/>
</dbReference>
<evidence type="ECO:0000259" key="1">
    <source>
        <dbReference type="Pfam" id="PF20700"/>
    </source>
</evidence>
<dbReference type="Pfam" id="PF20700">
    <property type="entry name" value="Mutator"/>
    <property type="match status" value="1"/>
</dbReference>
<dbReference type="AlphaFoldDB" id="A0A4S2JS22"/>
<evidence type="ECO:0000313" key="2">
    <source>
        <dbReference type="EMBL" id="TGZ39142.1"/>
    </source>
</evidence>
<comment type="caution">
    <text evidence="2">The sequence shown here is derived from an EMBL/GenBank/DDBJ whole genome shotgun (WGS) entry which is preliminary data.</text>
</comment>
<accession>A0A4S2JS22</accession>
<keyword evidence="3" id="KW-1185">Reference proteome</keyword>
<dbReference type="EMBL" id="QBLH01003328">
    <property type="protein sequence ID" value="TGZ39142.1"/>
    <property type="molecule type" value="Genomic_DNA"/>
</dbReference>
<evidence type="ECO:0000313" key="3">
    <source>
        <dbReference type="Proteomes" id="UP000310200"/>
    </source>
</evidence>
<protein>
    <recommendedName>
        <fullName evidence="1">Mutator-like transposase domain-containing protein</fullName>
    </recommendedName>
</protein>